<dbReference type="AlphaFoldDB" id="A0A6M3JKR6"/>
<feature type="region of interest" description="Disordered" evidence="1">
    <location>
        <begin position="1"/>
        <end position="22"/>
    </location>
</feature>
<dbReference type="EMBL" id="MT141814">
    <property type="protein sequence ID" value="QJA70704.1"/>
    <property type="molecule type" value="Genomic_DNA"/>
</dbReference>
<evidence type="ECO:0000256" key="1">
    <source>
        <dbReference type="SAM" id="MobiDB-lite"/>
    </source>
</evidence>
<evidence type="ECO:0000313" key="2">
    <source>
        <dbReference type="EMBL" id="QJA70704.1"/>
    </source>
</evidence>
<organism evidence="2">
    <name type="scientific">viral metagenome</name>
    <dbReference type="NCBI Taxonomy" id="1070528"/>
    <lineage>
        <taxon>unclassified sequences</taxon>
        <taxon>metagenomes</taxon>
        <taxon>organismal metagenomes</taxon>
    </lineage>
</organism>
<sequence length="89" mass="9976">MSNQDGGPVFPSEQGHIPDGTWNQTYTDGMSLHQWYVGQAMSAWIQVLGKRAKEPGYYERDVAMRAAQLAIQSADDVIAMLAERRMTDE</sequence>
<proteinExistence type="predicted"/>
<protein>
    <submittedName>
        <fullName evidence="2">Uncharacterized protein</fullName>
    </submittedName>
</protein>
<gene>
    <name evidence="2" type="ORF">MM415A03587_0007</name>
</gene>
<accession>A0A6M3JKR6</accession>
<name>A0A6M3JKR6_9ZZZZ</name>
<reference evidence="2" key="1">
    <citation type="submission" date="2020-03" db="EMBL/GenBank/DDBJ databases">
        <title>The deep terrestrial virosphere.</title>
        <authorList>
            <person name="Holmfeldt K."/>
            <person name="Nilsson E."/>
            <person name="Simone D."/>
            <person name="Lopez-Fernandez M."/>
            <person name="Wu X."/>
            <person name="de Brujin I."/>
            <person name="Lundin D."/>
            <person name="Andersson A."/>
            <person name="Bertilsson S."/>
            <person name="Dopson M."/>
        </authorList>
    </citation>
    <scope>NUCLEOTIDE SEQUENCE</scope>
    <source>
        <strain evidence="2">MM415A03587</strain>
    </source>
</reference>